<evidence type="ECO:0000313" key="1">
    <source>
        <dbReference type="EMBL" id="KAI4318160.1"/>
    </source>
</evidence>
<accession>A0ACB9M2A5</accession>
<keyword evidence="2" id="KW-1185">Reference proteome</keyword>
<reference evidence="1 2" key="1">
    <citation type="journal article" date="2022" name="DNA Res.">
        <title>Chromosomal-level genome assembly of the orchid tree Bauhinia variegata (Leguminosae; Cercidoideae) supports the allotetraploid origin hypothesis of Bauhinia.</title>
        <authorList>
            <person name="Zhong Y."/>
            <person name="Chen Y."/>
            <person name="Zheng D."/>
            <person name="Pang J."/>
            <person name="Liu Y."/>
            <person name="Luo S."/>
            <person name="Meng S."/>
            <person name="Qian L."/>
            <person name="Wei D."/>
            <person name="Dai S."/>
            <person name="Zhou R."/>
        </authorList>
    </citation>
    <scope>NUCLEOTIDE SEQUENCE [LARGE SCALE GENOMIC DNA]</scope>
    <source>
        <strain evidence="1">BV-YZ2020</strain>
    </source>
</reference>
<name>A0ACB9M2A5_BAUVA</name>
<evidence type="ECO:0000313" key="2">
    <source>
        <dbReference type="Proteomes" id="UP000828941"/>
    </source>
</evidence>
<protein>
    <submittedName>
        <fullName evidence="1">Uncharacterized protein</fullName>
    </submittedName>
</protein>
<dbReference type="EMBL" id="CM039435">
    <property type="protein sequence ID" value="KAI4318160.1"/>
    <property type="molecule type" value="Genomic_DNA"/>
</dbReference>
<comment type="caution">
    <text evidence="1">The sequence shown here is derived from an EMBL/GenBank/DDBJ whole genome shotgun (WGS) entry which is preliminary data.</text>
</comment>
<organism evidence="1 2">
    <name type="scientific">Bauhinia variegata</name>
    <name type="common">Purple orchid tree</name>
    <name type="synonym">Phanera variegata</name>
    <dbReference type="NCBI Taxonomy" id="167791"/>
    <lineage>
        <taxon>Eukaryota</taxon>
        <taxon>Viridiplantae</taxon>
        <taxon>Streptophyta</taxon>
        <taxon>Embryophyta</taxon>
        <taxon>Tracheophyta</taxon>
        <taxon>Spermatophyta</taxon>
        <taxon>Magnoliopsida</taxon>
        <taxon>eudicotyledons</taxon>
        <taxon>Gunneridae</taxon>
        <taxon>Pentapetalae</taxon>
        <taxon>rosids</taxon>
        <taxon>fabids</taxon>
        <taxon>Fabales</taxon>
        <taxon>Fabaceae</taxon>
        <taxon>Cercidoideae</taxon>
        <taxon>Cercideae</taxon>
        <taxon>Bauhiniinae</taxon>
        <taxon>Bauhinia</taxon>
    </lineage>
</organism>
<dbReference type="Proteomes" id="UP000828941">
    <property type="component" value="Chromosome 10"/>
</dbReference>
<proteinExistence type="predicted"/>
<sequence>MLGRAKGSYNRTLIFGWQMATAPLSLEISDFDVLGRLVCEESASSPHFACGFVSIPLRWSLFGSYQIQFLRISILKCLIFS</sequence>
<gene>
    <name evidence="1" type="ORF">L6164_025963</name>
</gene>